<dbReference type="EMBL" id="UINC01015454">
    <property type="protein sequence ID" value="SVA65058.1"/>
    <property type="molecule type" value="Genomic_DNA"/>
</dbReference>
<keyword evidence="1" id="KW-0812">Transmembrane</keyword>
<name>A0A381XJZ3_9ZZZZ</name>
<reference evidence="2" key="1">
    <citation type="submission" date="2018-05" db="EMBL/GenBank/DDBJ databases">
        <authorList>
            <person name="Lanie J.A."/>
            <person name="Ng W.-L."/>
            <person name="Kazmierczak K.M."/>
            <person name="Andrzejewski T.M."/>
            <person name="Davidsen T.M."/>
            <person name="Wayne K.J."/>
            <person name="Tettelin H."/>
            <person name="Glass J.I."/>
            <person name="Rusch D."/>
            <person name="Podicherti R."/>
            <person name="Tsui H.-C.T."/>
            <person name="Winkler M.E."/>
        </authorList>
    </citation>
    <scope>NUCLEOTIDE SEQUENCE</scope>
</reference>
<evidence type="ECO:0008006" key="3">
    <source>
        <dbReference type="Google" id="ProtNLM"/>
    </source>
</evidence>
<proteinExistence type="predicted"/>
<evidence type="ECO:0000256" key="1">
    <source>
        <dbReference type="SAM" id="Phobius"/>
    </source>
</evidence>
<feature type="transmembrane region" description="Helical" evidence="1">
    <location>
        <begin position="69"/>
        <end position="89"/>
    </location>
</feature>
<protein>
    <recommendedName>
        <fullName evidence="3">Fatty acid desaturase domain-containing protein</fullName>
    </recommendedName>
</protein>
<dbReference type="AlphaFoldDB" id="A0A381XJZ3"/>
<feature type="non-terminal residue" evidence="2">
    <location>
        <position position="97"/>
    </location>
</feature>
<gene>
    <name evidence="2" type="ORF">METZ01_LOCUS117912</name>
</gene>
<evidence type="ECO:0000313" key="2">
    <source>
        <dbReference type="EMBL" id="SVA65058.1"/>
    </source>
</evidence>
<sequence>MTLAYEKDLGQVLKTFRVSWYRSPIDNPTLTQLCESNDLKGAIQALGHFGLFVALGTLAVVFYYQQQWWLFVLALWLQGLVGSNFGHAVHELLHGTV</sequence>
<keyword evidence="1" id="KW-1133">Transmembrane helix</keyword>
<organism evidence="2">
    <name type="scientific">marine metagenome</name>
    <dbReference type="NCBI Taxonomy" id="408172"/>
    <lineage>
        <taxon>unclassified sequences</taxon>
        <taxon>metagenomes</taxon>
        <taxon>ecological metagenomes</taxon>
    </lineage>
</organism>
<keyword evidence="1" id="KW-0472">Membrane</keyword>
<feature type="transmembrane region" description="Helical" evidence="1">
    <location>
        <begin position="45"/>
        <end position="64"/>
    </location>
</feature>
<accession>A0A381XJZ3</accession>